<keyword evidence="1" id="KW-0131">Cell cycle</keyword>
<dbReference type="InterPro" id="IPR036192">
    <property type="entry name" value="Cell_div_ZapA-like_sf"/>
</dbReference>
<dbReference type="SUPFAM" id="SSF102829">
    <property type="entry name" value="Cell division protein ZapA-like"/>
    <property type="match status" value="1"/>
</dbReference>
<dbReference type="Pfam" id="PF05164">
    <property type="entry name" value="ZapA"/>
    <property type="match status" value="1"/>
</dbReference>
<reference evidence="1 2" key="1">
    <citation type="submission" date="2016-03" db="EMBL/GenBank/DDBJ databases">
        <title>Acetic acid bacteria sequencing.</title>
        <authorList>
            <person name="Brandt J."/>
            <person name="Jakob F."/>
            <person name="Vogel R.F."/>
        </authorList>
    </citation>
    <scope>NUCLEOTIDE SEQUENCE [LARGE SCALE GENOMIC DNA]</scope>
    <source>
        <strain evidence="1 2">TMW2.1153</strain>
    </source>
</reference>
<dbReference type="EMBL" id="CP014692">
    <property type="protein sequence ID" value="AQS84829.1"/>
    <property type="molecule type" value="Genomic_DNA"/>
</dbReference>
<proteinExistence type="predicted"/>
<gene>
    <name evidence="1" type="ORF">A0U92_08615</name>
</gene>
<dbReference type="Gene3D" id="3.30.160.880">
    <property type="entry name" value="Cell division protein ZapA protomer, N-terminal domain"/>
    <property type="match status" value="1"/>
</dbReference>
<protein>
    <submittedName>
        <fullName evidence="1">Cell division protein ZapA</fullName>
    </submittedName>
</protein>
<dbReference type="InterPro" id="IPR007838">
    <property type="entry name" value="Cell_div_ZapA-like"/>
</dbReference>
<organism evidence="1 2">
    <name type="scientific">Acetobacter aceti</name>
    <dbReference type="NCBI Taxonomy" id="435"/>
    <lineage>
        <taxon>Bacteria</taxon>
        <taxon>Pseudomonadati</taxon>
        <taxon>Pseudomonadota</taxon>
        <taxon>Alphaproteobacteria</taxon>
        <taxon>Acetobacterales</taxon>
        <taxon>Acetobacteraceae</taxon>
        <taxon>Acetobacter</taxon>
        <taxon>Acetobacter subgen. Acetobacter</taxon>
    </lineage>
</organism>
<dbReference type="GO" id="GO:0051301">
    <property type="term" value="P:cell division"/>
    <property type="evidence" value="ECO:0007669"/>
    <property type="project" value="UniProtKB-KW"/>
</dbReference>
<dbReference type="RefSeq" id="WP_077812874.1">
    <property type="nucleotide sequence ID" value="NZ_CP014692.1"/>
</dbReference>
<keyword evidence="2" id="KW-1185">Reference proteome</keyword>
<sequence length="112" mass="11988">MPQVTVRINGYAYQIGCEPGEERHLLDMAQEVSKRVARVRALGFSGEAKILVLASLLMADELSDLTAELVSTEASKAIAAGEAATRENARLMDELSLLAERAETIAAALEAD</sequence>
<dbReference type="Proteomes" id="UP000188937">
    <property type="component" value="Chromosome"/>
</dbReference>
<dbReference type="AlphaFoldDB" id="A0A1U9KGH4"/>
<accession>A0A1U9KGH4</accession>
<name>A0A1U9KGH4_ACEAC</name>
<dbReference type="eggNOG" id="COG3027">
    <property type="taxonomic scope" value="Bacteria"/>
</dbReference>
<keyword evidence="1" id="KW-0132">Cell division</keyword>
<dbReference type="KEGG" id="aace:A0U92_08615"/>
<dbReference type="OrthoDB" id="9797575at2"/>
<dbReference type="InterPro" id="IPR042233">
    <property type="entry name" value="Cell_div_ZapA_N"/>
</dbReference>
<evidence type="ECO:0000313" key="2">
    <source>
        <dbReference type="Proteomes" id="UP000188937"/>
    </source>
</evidence>
<evidence type="ECO:0000313" key="1">
    <source>
        <dbReference type="EMBL" id="AQS84829.1"/>
    </source>
</evidence>
<dbReference type="STRING" id="435.A0U92_08615"/>